<dbReference type="AlphaFoldDB" id="A0A2P2ISD5"/>
<name>A0A2P2ISD5_RHIMU</name>
<protein>
    <submittedName>
        <fullName evidence="1">Putative quinone-oxidoreductase homologic</fullName>
    </submittedName>
</protein>
<dbReference type="EMBL" id="GGEC01003651">
    <property type="protein sequence ID" value="MBW84134.1"/>
    <property type="molecule type" value="Transcribed_RNA"/>
</dbReference>
<organism evidence="1">
    <name type="scientific">Rhizophora mucronata</name>
    <name type="common">Asiatic mangrove</name>
    <dbReference type="NCBI Taxonomy" id="61149"/>
    <lineage>
        <taxon>Eukaryota</taxon>
        <taxon>Viridiplantae</taxon>
        <taxon>Streptophyta</taxon>
        <taxon>Embryophyta</taxon>
        <taxon>Tracheophyta</taxon>
        <taxon>Spermatophyta</taxon>
        <taxon>Magnoliopsida</taxon>
        <taxon>eudicotyledons</taxon>
        <taxon>Gunneridae</taxon>
        <taxon>Pentapetalae</taxon>
        <taxon>rosids</taxon>
        <taxon>fabids</taxon>
        <taxon>Malpighiales</taxon>
        <taxon>Rhizophoraceae</taxon>
        <taxon>Rhizophora</taxon>
    </lineage>
</organism>
<accession>A0A2P2ISD5</accession>
<evidence type="ECO:0000313" key="1">
    <source>
        <dbReference type="EMBL" id="MBW84134.1"/>
    </source>
</evidence>
<reference evidence="1" key="1">
    <citation type="submission" date="2018-02" db="EMBL/GenBank/DDBJ databases">
        <title>Rhizophora mucronata_Transcriptome.</title>
        <authorList>
            <person name="Meera S.P."/>
            <person name="Sreeshan A."/>
            <person name="Augustine A."/>
        </authorList>
    </citation>
    <scope>NUCLEOTIDE SEQUENCE</scope>
    <source>
        <tissue evidence="1">Leaf</tissue>
    </source>
</reference>
<sequence length="58" mass="6746">MYIWSLAGHILRSSSTGPATSFSSGFLLFPKRRWFFWRWRASLCMRFATTVTVEGQLV</sequence>
<proteinExistence type="predicted"/>